<dbReference type="PROSITE" id="PS50041">
    <property type="entry name" value="C_TYPE_LECTIN_2"/>
    <property type="match status" value="1"/>
</dbReference>
<dbReference type="InParanoid" id="A0A4W6G6Z5"/>
<dbReference type="SMART" id="SM00034">
    <property type="entry name" value="CLECT"/>
    <property type="match status" value="1"/>
</dbReference>
<dbReference type="SUPFAM" id="SSF56436">
    <property type="entry name" value="C-type lectin-like"/>
    <property type="match status" value="1"/>
</dbReference>
<dbReference type="GeneTree" id="ENSGT01140000282638"/>
<protein>
    <recommendedName>
        <fullName evidence="1">C-type lectin domain-containing protein</fullName>
    </recommendedName>
</protein>
<dbReference type="InterPro" id="IPR016187">
    <property type="entry name" value="CTDL_fold"/>
</dbReference>
<evidence type="ECO:0000313" key="3">
    <source>
        <dbReference type="Proteomes" id="UP000314980"/>
    </source>
</evidence>
<dbReference type="Ensembl" id="ENSLCAT00010060126.1">
    <property type="protein sequence ID" value="ENSLCAP00010058526.1"/>
    <property type="gene ID" value="ENSLCAG00010027293.1"/>
</dbReference>
<dbReference type="PANTHER" id="PTHR45784">
    <property type="entry name" value="C-TYPE LECTIN DOMAIN FAMILY 20 MEMBER A-RELATED"/>
    <property type="match status" value="1"/>
</dbReference>
<dbReference type="Proteomes" id="UP000314980">
    <property type="component" value="Unassembled WGS sequence"/>
</dbReference>
<reference evidence="3" key="1">
    <citation type="submission" date="2015-09" db="EMBL/GenBank/DDBJ databases">
        <authorList>
            <person name="Sai Rama Sridatta P."/>
        </authorList>
    </citation>
    <scope>NUCLEOTIDE SEQUENCE [LARGE SCALE GENOMIC DNA]</scope>
</reference>
<reference evidence="2" key="2">
    <citation type="submission" date="2025-08" db="UniProtKB">
        <authorList>
            <consortium name="Ensembl"/>
        </authorList>
    </citation>
    <scope>IDENTIFICATION</scope>
</reference>
<dbReference type="PANTHER" id="PTHR45784:SF3">
    <property type="entry name" value="C-TYPE LECTIN DOMAIN FAMILY 4 MEMBER K-LIKE-RELATED"/>
    <property type="match status" value="1"/>
</dbReference>
<sequence>MLYFIHINPSKHDFLFLYNPSGSGLSSCSHTTREYHYVNIPMTFTNAQHYCRVKHTDLATFNSSSDFSRLNRPSSDTSWLWIGLWDNPESWRTMGNDSNSWRWSATGETSKTGYHNWQPGQPNYYEAQQTCVLVKSDGGWDDSSCGTKMFFF</sequence>
<evidence type="ECO:0000313" key="2">
    <source>
        <dbReference type="Ensembl" id="ENSLCAP00010058526.1"/>
    </source>
</evidence>
<accession>A0A4W6G6Z5</accession>
<dbReference type="Pfam" id="PF00059">
    <property type="entry name" value="Lectin_C"/>
    <property type="match status" value="1"/>
</dbReference>
<organism evidence="2 3">
    <name type="scientific">Lates calcarifer</name>
    <name type="common">Barramundi</name>
    <name type="synonym">Holocentrus calcarifer</name>
    <dbReference type="NCBI Taxonomy" id="8187"/>
    <lineage>
        <taxon>Eukaryota</taxon>
        <taxon>Metazoa</taxon>
        <taxon>Chordata</taxon>
        <taxon>Craniata</taxon>
        <taxon>Vertebrata</taxon>
        <taxon>Euteleostomi</taxon>
        <taxon>Actinopterygii</taxon>
        <taxon>Neopterygii</taxon>
        <taxon>Teleostei</taxon>
        <taxon>Neoteleostei</taxon>
        <taxon>Acanthomorphata</taxon>
        <taxon>Carangaria</taxon>
        <taxon>Carangaria incertae sedis</taxon>
        <taxon>Centropomidae</taxon>
        <taxon>Lates</taxon>
    </lineage>
</organism>
<dbReference type="Gene3D" id="3.10.100.10">
    <property type="entry name" value="Mannose-Binding Protein A, subunit A"/>
    <property type="match status" value="1"/>
</dbReference>
<dbReference type="InterPro" id="IPR001304">
    <property type="entry name" value="C-type_lectin-like"/>
</dbReference>
<feature type="domain" description="C-type lectin" evidence="1">
    <location>
        <begin position="30"/>
        <end position="152"/>
    </location>
</feature>
<dbReference type="CDD" id="cd00037">
    <property type="entry name" value="CLECT"/>
    <property type="match status" value="1"/>
</dbReference>
<dbReference type="AlphaFoldDB" id="A0A4W6G6Z5"/>
<proteinExistence type="predicted"/>
<name>A0A4W6G6Z5_LATCA</name>
<reference evidence="2" key="3">
    <citation type="submission" date="2025-09" db="UniProtKB">
        <authorList>
            <consortium name="Ensembl"/>
        </authorList>
    </citation>
    <scope>IDENTIFICATION</scope>
</reference>
<dbReference type="InterPro" id="IPR016186">
    <property type="entry name" value="C-type_lectin-like/link_sf"/>
</dbReference>
<keyword evidence="3" id="KW-1185">Reference proteome</keyword>
<evidence type="ECO:0000259" key="1">
    <source>
        <dbReference type="PROSITE" id="PS50041"/>
    </source>
</evidence>